<sequence length="421" mass="47368">MSQQDILSPETVAKIQKTNPELLSPESNGQRKVSWDLLSPSTSPSSGSSTNSWASRAASESPTAQRSLRPSSTSSVSIPTQIDSVQTYEFMGFTKDRAERLLAWQKPHHEPRDVAHDWVFLSCLDIDDATDNWGDVMQSIGIKDQVRLPMLKPEHQKILSTQSLAGWLIEIIDTFYNFLEDLEANLLLKLSGTPCLRGGGGQELEYTVPQMPGGHLAVFKSVDGKHIKRCIQADGTFELSLLESIACTDFTHRGGLYFTHQLWVARAYSKLISDSCSVADRRTLELHVPLSHLKEIKTWELPYGDEWKQIIWYSRRGYLLPKPLLSHRAQYGCIQGPIAHSHSKTIAKLSSWENVELKHVMTDEVVEDGKTQTRTAVQLVWMEPLAIHALQDATLGKAYVRLPEQGFRLVEDPCDDLKHLE</sequence>
<feature type="region of interest" description="Disordered" evidence="1">
    <location>
        <begin position="1"/>
        <end position="78"/>
    </location>
</feature>
<evidence type="ECO:0000313" key="2">
    <source>
        <dbReference type="EMBL" id="RMZ68270.1"/>
    </source>
</evidence>
<dbReference type="EMBL" id="KE747814">
    <property type="protein sequence ID" value="RMZ68270.1"/>
    <property type="molecule type" value="Genomic_DNA"/>
</dbReference>
<evidence type="ECO:0000313" key="3">
    <source>
        <dbReference type="Proteomes" id="UP000265663"/>
    </source>
</evidence>
<dbReference type="Proteomes" id="UP000265663">
    <property type="component" value="Unassembled WGS sequence"/>
</dbReference>
<gene>
    <name evidence="2" type="ORF">GMOD_00004489</name>
</gene>
<feature type="compositionally biased region" description="Polar residues" evidence="1">
    <location>
        <begin position="16"/>
        <end position="31"/>
    </location>
</feature>
<proteinExistence type="predicted"/>
<accession>A0A3M7M1I5</accession>
<dbReference type="OrthoDB" id="5429780at2759"/>
<name>A0A3M7M1I5_9PLEO</name>
<dbReference type="AlphaFoldDB" id="A0A3M7M1I5"/>
<keyword evidence="3" id="KW-1185">Reference proteome</keyword>
<feature type="compositionally biased region" description="Low complexity" evidence="1">
    <location>
        <begin position="65"/>
        <end position="78"/>
    </location>
</feature>
<protein>
    <submittedName>
        <fullName evidence="2">Uncharacterized protein</fullName>
    </submittedName>
</protein>
<organism evidence="2 3">
    <name type="scientific">Pyrenophora seminiperda CCB06</name>
    <dbReference type="NCBI Taxonomy" id="1302712"/>
    <lineage>
        <taxon>Eukaryota</taxon>
        <taxon>Fungi</taxon>
        <taxon>Dikarya</taxon>
        <taxon>Ascomycota</taxon>
        <taxon>Pezizomycotina</taxon>
        <taxon>Dothideomycetes</taxon>
        <taxon>Pleosporomycetidae</taxon>
        <taxon>Pleosporales</taxon>
        <taxon>Pleosporineae</taxon>
        <taxon>Pleosporaceae</taxon>
        <taxon>Pyrenophora</taxon>
    </lineage>
</organism>
<evidence type="ECO:0000256" key="1">
    <source>
        <dbReference type="SAM" id="MobiDB-lite"/>
    </source>
</evidence>
<feature type="compositionally biased region" description="Low complexity" evidence="1">
    <location>
        <begin position="35"/>
        <end position="55"/>
    </location>
</feature>
<reference evidence="2 3" key="1">
    <citation type="journal article" date="2014" name="PLoS ONE">
        <title>De novo Genome Assembly of the Fungal Plant Pathogen Pyrenophora semeniperda.</title>
        <authorList>
            <person name="Soliai M.M."/>
            <person name="Meyer S.E."/>
            <person name="Udall J.A."/>
            <person name="Elzinga D.E."/>
            <person name="Hermansen R.A."/>
            <person name="Bodily P.M."/>
            <person name="Hart A.A."/>
            <person name="Coleman C.E."/>
        </authorList>
    </citation>
    <scope>NUCLEOTIDE SEQUENCE [LARGE SCALE GENOMIC DNA]</scope>
    <source>
        <strain evidence="2 3">CCB06</strain>
        <tissue evidence="2">Mycelium</tissue>
    </source>
</reference>